<comment type="caution">
    <text evidence="1">The sequence shown here is derived from an EMBL/GenBank/DDBJ whole genome shotgun (WGS) entry which is preliminary data.</text>
</comment>
<protein>
    <recommendedName>
        <fullName evidence="3">Transposase</fullName>
    </recommendedName>
</protein>
<evidence type="ECO:0000313" key="2">
    <source>
        <dbReference type="Proteomes" id="UP000308917"/>
    </source>
</evidence>
<keyword evidence="2" id="KW-1185">Reference proteome</keyword>
<proteinExistence type="predicted"/>
<name>A0A4S8F932_9BURK</name>
<sequence length="32" mass="3760">MQWLAPASGKRRFNPKYSEAAIQFCLTIKCWD</sequence>
<dbReference type="EMBL" id="STFG01000004">
    <property type="protein sequence ID" value="THU03729.1"/>
    <property type="molecule type" value="Genomic_DNA"/>
</dbReference>
<gene>
    <name evidence="1" type="ORF">E9531_05960</name>
</gene>
<evidence type="ECO:0000313" key="1">
    <source>
        <dbReference type="EMBL" id="THU03729.1"/>
    </source>
</evidence>
<dbReference type="AlphaFoldDB" id="A0A4S8F932"/>
<dbReference type="Proteomes" id="UP000308917">
    <property type="component" value="Unassembled WGS sequence"/>
</dbReference>
<evidence type="ECO:0008006" key="3">
    <source>
        <dbReference type="Google" id="ProtNLM"/>
    </source>
</evidence>
<organism evidence="1 2">
    <name type="scientific">Lampropedia puyangensis</name>
    <dbReference type="NCBI Taxonomy" id="1330072"/>
    <lineage>
        <taxon>Bacteria</taxon>
        <taxon>Pseudomonadati</taxon>
        <taxon>Pseudomonadota</taxon>
        <taxon>Betaproteobacteria</taxon>
        <taxon>Burkholderiales</taxon>
        <taxon>Comamonadaceae</taxon>
        <taxon>Lampropedia</taxon>
    </lineage>
</organism>
<reference evidence="1 2" key="1">
    <citation type="journal article" date="2015" name="Antonie Van Leeuwenhoek">
        <title>Lampropedia puyangensis sp. nov., isolated from symptomatic bark of Populus ? euramericana canker and emended description of Lampropedia hyalina (Ehrenberg 1832) Lee et al. 2004.</title>
        <authorList>
            <person name="Li Y."/>
            <person name="Wang T."/>
            <person name="Piao C.G."/>
            <person name="Wang L.F."/>
            <person name="Tian G.Z."/>
            <person name="Zhu T.H."/>
            <person name="Guo M.W."/>
        </authorList>
    </citation>
    <scope>NUCLEOTIDE SEQUENCE [LARGE SCALE GENOMIC DNA]</scope>
    <source>
        <strain evidence="1 2">2-bin</strain>
    </source>
</reference>
<accession>A0A4S8F932</accession>